<dbReference type="PANTHER" id="PTHR12110:SF41">
    <property type="entry name" value="INOSOSE DEHYDRATASE"/>
    <property type="match status" value="1"/>
</dbReference>
<dbReference type="InterPro" id="IPR050312">
    <property type="entry name" value="IolE/XylAMocC-like"/>
</dbReference>
<gene>
    <name evidence="3" type="ORF">FBZ88_101450</name>
</gene>
<dbReference type="GO" id="GO:0016853">
    <property type="term" value="F:isomerase activity"/>
    <property type="evidence" value="ECO:0007669"/>
    <property type="project" value="UniProtKB-KW"/>
</dbReference>
<reference evidence="3 4" key="1">
    <citation type="submission" date="2019-06" db="EMBL/GenBank/DDBJ databases">
        <title>Genomic Encyclopedia of Type Strains, Phase IV (KMG-V): Genome sequencing to study the core and pangenomes of soil and plant-associated prokaryotes.</title>
        <authorList>
            <person name="Whitman W."/>
        </authorList>
    </citation>
    <scope>NUCLEOTIDE SEQUENCE [LARGE SCALE GENOMIC DNA]</scope>
    <source>
        <strain evidence="3 4">BR 11865</strain>
    </source>
</reference>
<dbReference type="InterPro" id="IPR036237">
    <property type="entry name" value="Xyl_isomerase-like_sf"/>
</dbReference>
<evidence type="ECO:0000256" key="1">
    <source>
        <dbReference type="SAM" id="SignalP"/>
    </source>
</evidence>
<dbReference type="Pfam" id="PF01261">
    <property type="entry name" value="AP_endonuc_2"/>
    <property type="match status" value="1"/>
</dbReference>
<dbReference type="RefSeq" id="WP_211102472.1">
    <property type="nucleotide sequence ID" value="NZ_VITO01000001.1"/>
</dbReference>
<dbReference type="EMBL" id="VITO01000001">
    <property type="protein sequence ID" value="TWB32078.1"/>
    <property type="molecule type" value="Genomic_DNA"/>
</dbReference>
<feature type="domain" description="Xylose isomerase-like TIM barrel" evidence="2">
    <location>
        <begin position="66"/>
        <end position="325"/>
    </location>
</feature>
<sequence length="330" mass="34495">MITPMVTTRTSRRAFIGGAAALAGLGLARLSTAAPTPFFKGKGLPIGLQLYTLGDLVEKDLPGTLKAVAGMGYRAVELPGFYGHTAGDLAAALKAAGLVCESAHINAQGRSPAPSLSGDLDALVRDAHTIGLKFIVMPMFTVPARLGGLQAGEGFGDFLARVASQFTADDWKSQAAFLNEKGAALKKAGLQLAYHNHNPEFAVAGGQGAGGTATGYDILLAETDPDLVKMEMDAGWVAAAGLDPVALLQAHPGRFRLMHVKDLKAGTVPNTRLKMDPAEVGGGTLDWHRILPAAHAAGINHFYVEQEPPFARPRLEAARLSADYLGKLAV</sequence>
<evidence type="ECO:0000259" key="2">
    <source>
        <dbReference type="Pfam" id="PF01261"/>
    </source>
</evidence>
<keyword evidence="1" id="KW-0732">Signal</keyword>
<dbReference type="InterPro" id="IPR013022">
    <property type="entry name" value="Xyl_isomerase-like_TIM-brl"/>
</dbReference>
<evidence type="ECO:0000313" key="3">
    <source>
        <dbReference type="EMBL" id="TWB32078.1"/>
    </source>
</evidence>
<feature type="chain" id="PRO_5021908648" evidence="1">
    <location>
        <begin position="34"/>
        <end position="330"/>
    </location>
</feature>
<dbReference type="AlphaFoldDB" id="A0A560GDT7"/>
<comment type="caution">
    <text evidence="3">The sequence shown here is derived from an EMBL/GenBank/DDBJ whole genome shotgun (WGS) entry which is preliminary data.</text>
</comment>
<feature type="signal peptide" evidence="1">
    <location>
        <begin position="1"/>
        <end position="33"/>
    </location>
</feature>
<name>A0A560GDT7_9PROT</name>
<dbReference type="Gene3D" id="3.20.20.150">
    <property type="entry name" value="Divalent-metal-dependent TIM barrel enzymes"/>
    <property type="match status" value="1"/>
</dbReference>
<keyword evidence="3" id="KW-0413">Isomerase</keyword>
<accession>A0A560GDT7</accession>
<dbReference type="Proteomes" id="UP000316545">
    <property type="component" value="Unassembled WGS sequence"/>
</dbReference>
<organism evidence="3 4">
    <name type="scientific">Nitrospirillum amazonense</name>
    <dbReference type="NCBI Taxonomy" id="28077"/>
    <lineage>
        <taxon>Bacteria</taxon>
        <taxon>Pseudomonadati</taxon>
        <taxon>Pseudomonadota</taxon>
        <taxon>Alphaproteobacteria</taxon>
        <taxon>Rhodospirillales</taxon>
        <taxon>Azospirillaceae</taxon>
        <taxon>Nitrospirillum</taxon>
    </lineage>
</organism>
<protein>
    <submittedName>
        <fullName evidence="3">Sugar phosphate isomerase/epimerase</fullName>
    </submittedName>
</protein>
<proteinExistence type="predicted"/>
<dbReference type="PROSITE" id="PS51318">
    <property type="entry name" value="TAT"/>
    <property type="match status" value="1"/>
</dbReference>
<dbReference type="SUPFAM" id="SSF51658">
    <property type="entry name" value="Xylose isomerase-like"/>
    <property type="match status" value="1"/>
</dbReference>
<dbReference type="PANTHER" id="PTHR12110">
    <property type="entry name" value="HYDROXYPYRUVATE ISOMERASE"/>
    <property type="match status" value="1"/>
</dbReference>
<evidence type="ECO:0000313" key="4">
    <source>
        <dbReference type="Proteomes" id="UP000316545"/>
    </source>
</evidence>
<dbReference type="InterPro" id="IPR006311">
    <property type="entry name" value="TAT_signal"/>
</dbReference>
<keyword evidence="4" id="KW-1185">Reference proteome</keyword>